<dbReference type="EMBL" id="HG966617">
    <property type="protein sequence ID" value="CDO60032.1"/>
    <property type="molecule type" value="Genomic_DNA"/>
</dbReference>
<evidence type="ECO:0000313" key="1">
    <source>
        <dbReference type="EMBL" id="CDO60032.1"/>
    </source>
</evidence>
<keyword evidence="2" id="KW-1185">Reference proteome</keyword>
<dbReference type="HOGENOM" id="CLU_1988587_0_0_5"/>
<proteinExistence type="predicted"/>
<name>X5MDA7_9HYPH</name>
<dbReference type="KEGG" id="pect:BN1012_Phect1818"/>
<dbReference type="AlphaFoldDB" id="X5MDA7"/>
<evidence type="ECO:0000313" key="2">
    <source>
        <dbReference type="Proteomes" id="UP000032160"/>
    </source>
</evidence>
<sequence>MPLVTNKELDNPEFIRDVREYMADLPVSSWAMLDYLLDGYRDFQGWVYHPLTGAHLFLDIDEVIECDHREWFRDLCRPIPPETKPFLRPATRDRFRVAATILRLMDRKGTAHWGLRAANDNEPSA</sequence>
<dbReference type="STRING" id="1458461.BN1012_Phect1818"/>
<organism evidence="1 2">
    <name type="scientific">Candidatus Phaeomarinibacter ectocarpi</name>
    <dbReference type="NCBI Taxonomy" id="1458461"/>
    <lineage>
        <taxon>Bacteria</taxon>
        <taxon>Pseudomonadati</taxon>
        <taxon>Pseudomonadota</taxon>
        <taxon>Alphaproteobacteria</taxon>
        <taxon>Hyphomicrobiales</taxon>
        <taxon>Parvibaculaceae</taxon>
        <taxon>Candidatus Phaeomarinibacter</taxon>
    </lineage>
</organism>
<protein>
    <submittedName>
        <fullName evidence="1">Uncharacterized protein</fullName>
    </submittedName>
</protein>
<reference evidence="1 2" key="1">
    <citation type="journal article" date="2014" name="Front. Genet.">
        <title>Genome and metabolic network of "Candidatus Phaeomarinobacter ectocarpi" Ec32, a new candidate genus of Alphaproteobacteria frequently associated with brown algae.</title>
        <authorList>
            <person name="Dittami S.M."/>
            <person name="Barbeyron T."/>
            <person name="Boyen C."/>
            <person name="Cambefort J."/>
            <person name="Collet G."/>
            <person name="Delage L."/>
            <person name="Gobet A."/>
            <person name="Groisillier A."/>
            <person name="Leblanc C."/>
            <person name="Michel G."/>
            <person name="Scornet D."/>
            <person name="Siegel A."/>
            <person name="Tapia J.E."/>
            <person name="Tonon T."/>
        </authorList>
    </citation>
    <scope>NUCLEOTIDE SEQUENCE [LARGE SCALE GENOMIC DNA]</scope>
    <source>
        <strain evidence="1 2">Ec32</strain>
    </source>
</reference>
<dbReference type="Proteomes" id="UP000032160">
    <property type="component" value="Chromosome I"/>
</dbReference>
<gene>
    <name evidence="1" type="ORF">BN1012_Phect1818</name>
</gene>
<accession>X5MDA7</accession>